<dbReference type="Proteomes" id="UP000471026">
    <property type="component" value="Unassembled WGS sequence"/>
</dbReference>
<keyword evidence="2" id="KW-0805">Transcription regulation</keyword>
<evidence type="ECO:0000256" key="3">
    <source>
        <dbReference type="ARBA" id="ARBA00023082"/>
    </source>
</evidence>
<accession>A0A6N9R0M1</accession>
<dbReference type="GO" id="GO:0006352">
    <property type="term" value="P:DNA-templated transcription initiation"/>
    <property type="evidence" value="ECO:0007669"/>
    <property type="project" value="InterPro"/>
</dbReference>
<proteinExistence type="inferred from homology"/>
<comment type="caution">
    <text evidence="7">The sequence shown here is derived from an EMBL/GenBank/DDBJ whole genome shotgun (WGS) entry which is preliminary data.</text>
</comment>
<dbReference type="InterPro" id="IPR014284">
    <property type="entry name" value="RNA_pol_sigma-70_dom"/>
</dbReference>
<dbReference type="PANTHER" id="PTHR43133">
    <property type="entry name" value="RNA POLYMERASE ECF-TYPE SIGMA FACTO"/>
    <property type="match status" value="1"/>
</dbReference>
<dbReference type="InterPro" id="IPR013324">
    <property type="entry name" value="RNA_pol_sigma_r3/r4-like"/>
</dbReference>
<feature type="domain" description="RNA polymerase sigma factor 70 region 4 type 2" evidence="6">
    <location>
        <begin position="116"/>
        <end position="167"/>
    </location>
</feature>
<reference evidence="7 8" key="1">
    <citation type="submission" date="2019-11" db="EMBL/GenBank/DDBJ databases">
        <title>Draft genome sequence of Kocuria indica DP-K7, a methyl red degrading Actinobacterium.</title>
        <authorList>
            <person name="Kumaran S."/>
            <person name="Tischler D."/>
            <person name="Ngo A.C.R."/>
            <person name="Schultes F."/>
        </authorList>
    </citation>
    <scope>NUCLEOTIDE SEQUENCE [LARGE SCALE GENOMIC DNA]</scope>
    <source>
        <strain evidence="7 8">DP-K7</strain>
    </source>
</reference>
<evidence type="ECO:0000256" key="4">
    <source>
        <dbReference type="ARBA" id="ARBA00023163"/>
    </source>
</evidence>
<evidence type="ECO:0000313" key="7">
    <source>
        <dbReference type="EMBL" id="NDO79029.1"/>
    </source>
</evidence>
<comment type="similarity">
    <text evidence="1">Belongs to the sigma-70 factor family. ECF subfamily.</text>
</comment>
<sequence length="176" mass="19712">MDHQHVARLFVAGAPESFRFVYEAHSTLIFSLCLKALGNYHDAEDCTQQVFTRAWKSRATYDPQRAMGAWLTGITRRVVADFYAAKDKQSKVVEATGTNTPAAGNGLSDDVIQRVMVHHSLTQLGPPQDRILAMVYIQDMSQRDVSEKLGIPLGTVKSHIYRGLATLRRLWEVHDG</sequence>
<dbReference type="GO" id="GO:0003677">
    <property type="term" value="F:DNA binding"/>
    <property type="evidence" value="ECO:0007669"/>
    <property type="project" value="InterPro"/>
</dbReference>
<dbReference type="Gene3D" id="1.10.1740.10">
    <property type="match status" value="1"/>
</dbReference>
<dbReference type="InterPro" id="IPR013325">
    <property type="entry name" value="RNA_pol_sigma_r2"/>
</dbReference>
<keyword evidence="3" id="KW-0731">Sigma factor</keyword>
<dbReference type="InterPro" id="IPR039425">
    <property type="entry name" value="RNA_pol_sigma-70-like"/>
</dbReference>
<name>A0A6N9R0M1_9MICC</name>
<dbReference type="InterPro" id="IPR007627">
    <property type="entry name" value="RNA_pol_sigma70_r2"/>
</dbReference>
<dbReference type="SUPFAM" id="SSF88659">
    <property type="entry name" value="Sigma3 and sigma4 domains of RNA polymerase sigma factors"/>
    <property type="match status" value="1"/>
</dbReference>
<evidence type="ECO:0000259" key="6">
    <source>
        <dbReference type="Pfam" id="PF08281"/>
    </source>
</evidence>
<dbReference type="Pfam" id="PF04542">
    <property type="entry name" value="Sigma70_r2"/>
    <property type="match status" value="1"/>
</dbReference>
<dbReference type="SUPFAM" id="SSF88946">
    <property type="entry name" value="Sigma2 domain of RNA polymerase sigma factors"/>
    <property type="match status" value="1"/>
</dbReference>
<keyword evidence="4" id="KW-0804">Transcription</keyword>
<gene>
    <name evidence="7" type="ORF">GKZ75_12570</name>
</gene>
<dbReference type="InterPro" id="IPR036388">
    <property type="entry name" value="WH-like_DNA-bd_sf"/>
</dbReference>
<evidence type="ECO:0000256" key="2">
    <source>
        <dbReference type="ARBA" id="ARBA00023015"/>
    </source>
</evidence>
<feature type="domain" description="RNA polymerase sigma-70 region 2" evidence="5">
    <location>
        <begin position="22"/>
        <end position="87"/>
    </location>
</feature>
<dbReference type="NCBIfam" id="TIGR02937">
    <property type="entry name" value="sigma70-ECF"/>
    <property type="match status" value="1"/>
</dbReference>
<dbReference type="AlphaFoldDB" id="A0A6N9R0M1"/>
<dbReference type="Gene3D" id="1.10.10.10">
    <property type="entry name" value="Winged helix-like DNA-binding domain superfamily/Winged helix DNA-binding domain"/>
    <property type="match status" value="1"/>
</dbReference>
<dbReference type="GO" id="GO:0016987">
    <property type="term" value="F:sigma factor activity"/>
    <property type="evidence" value="ECO:0007669"/>
    <property type="project" value="UniProtKB-KW"/>
</dbReference>
<dbReference type="Pfam" id="PF08281">
    <property type="entry name" value="Sigma70_r4_2"/>
    <property type="match status" value="1"/>
</dbReference>
<evidence type="ECO:0000256" key="1">
    <source>
        <dbReference type="ARBA" id="ARBA00010641"/>
    </source>
</evidence>
<organism evidence="7 8">
    <name type="scientific">Kocuria marina subsp. indica</name>
    <dbReference type="NCBI Taxonomy" id="1049583"/>
    <lineage>
        <taxon>Bacteria</taxon>
        <taxon>Bacillati</taxon>
        <taxon>Actinomycetota</taxon>
        <taxon>Actinomycetes</taxon>
        <taxon>Micrococcales</taxon>
        <taxon>Micrococcaceae</taxon>
        <taxon>Kocuria</taxon>
    </lineage>
</organism>
<evidence type="ECO:0000259" key="5">
    <source>
        <dbReference type="Pfam" id="PF04542"/>
    </source>
</evidence>
<dbReference type="CDD" id="cd06171">
    <property type="entry name" value="Sigma70_r4"/>
    <property type="match status" value="1"/>
</dbReference>
<evidence type="ECO:0000313" key="8">
    <source>
        <dbReference type="Proteomes" id="UP000471026"/>
    </source>
</evidence>
<dbReference type="PANTHER" id="PTHR43133:SF62">
    <property type="entry name" value="RNA POLYMERASE SIGMA FACTOR SIGZ"/>
    <property type="match status" value="1"/>
</dbReference>
<protein>
    <submittedName>
        <fullName evidence="7">Sigma-70 family RNA polymerase sigma factor</fullName>
    </submittedName>
</protein>
<dbReference type="InterPro" id="IPR013249">
    <property type="entry name" value="RNA_pol_sigma70_r4_t2"/>
</dbReference>
<dbReference type="EMBL" id="WMHZ01000024">
    <property type="protein sequence ID" value="NDO79029.1"/>
    <property type="molecule type" value="Genomic_DNA"/>
</dbReference>